<evidence type="ECO:0000313" key="3">
    <source>
        <dbReference type="Proteomes" id="UP001362999"/>
    </source>
</evidence>
<name>A0AAW0E5D7_9AGAR</name>
<feature type="compositionally biased region" description="Acidic residues" evidence="1">
    <location>
        <begin position="73"/>
        <end position="83"/>
    </location>
</feature>
<feature type="region of interest" description="Disordered" evidence="1">
    <location>
        <begin position="322"/>
        <end position="343"/>
    </location>
</feature>
<feature type="region of interest" description="Disordered" evidence="1">
    <location>
        <begin position="376"/>
        <end position="400"/>
    </location>
</feature>
<dbReference type="AlphaFoldDB" id="A0AAW0E5D7"/>
<gene>
    <name evidence="2" type="ORF">R3P38DRAFT_3167664</name>
</gene>
<keyword evidence="3" id="KW-1185">Reference proteome</keyword>
<feature type="region of interest" description="Disordered" evidence="1">
    <location>
        <begin position="28"/>
        <end position="94"/>
    </location>
</feature>
<dbReference type="Proteomes" id="UP001362999">
    <property type="component" value="Unassembled WGS sequence"/>
</dbReference>
<proteinExistence type="predicted"/>
<dbReference type="EMBL" id="JAWWNJ010000003">
    <property type="protein sequence ID" value="KAK7059335.1"/>
    <property type="molecule type" value="Genomic_DNA"/>
</dbReference>
<feature type="compositionally biased region" description="Basic residues" evidence="1">
    <location>
        <begin position="391"/>
        <end position="400"/>
    </location>
</feature>
<evidence type="ECO:0000313" key="2">
    <source>
        <dbReference type="EMBL" id="KAK7059335.1"/>
    </source>
</evidence>
<accession>A0AAW0E5D7</accession>
<organism evidence="2 3">
    <name type="scientific">Favolaschia claudopus</name>
    <dbReference type="NCBI Taxonomy" id="2862362"/>
    <lineage>
        <taxon>Eukaryota</taxon>
        <taxon>Fungi</taxon>
        <taxon>Dikarya</taxon>
        <taxon>Basidiomycota</taxon>
        <taxon>Agaricomycotina</taxon>
        <taxon>Agaricomycetes</taxon>
        <taxon>Agaricomycetidae</taxon>
        <taxon>Agaricales</taxon>
        <taxon>Marasmiineae</taxon>
        <taxon>Mycenaceae</taxon>
        <taxon>Favolaschia</taxon>
    </lineage>
</organism>
<sequence>MDDFNDIQMIADTINDSPQAAMKFLVTTPSIVAKQKSKKPGKRKKKEDSEDDEAETSSQPRKKPKAKRSPKDEDNDTVSDGEEPPPPSIAVYISIPKNPAPVVKGRKNKANDDDFVKKGPFTLLCTDKYSVFLSKLAQSLPCLPAHINQNKITWKAVKPQSSQILPLGFDDGYKFMVKGMAKRREEDRMVLLMLPPPAQPMEEDVPWATGDADDVKPVRFDFSELERGSASDAIQQQQLAFNKATKTERATLEDTYPIGNFPAIDRNKGIYYDNDTKFYFELTPTRLGIWASAMAQKTTDEKRHPANSRFFDADQRIKNIGNHASAPASNAPPVPTPAAAAVPTPTTSLTDVLLAALLANGSLGALLGSSNNAATLSTAPAAPPPQPSSPKRTHPPSPVKRHTVSLDNFCDMYDIDAATCALLAEVGFRPGDVTEFEPDEALKQAGFTIFGWRRVHNANLRFKAALAEGTFNTEA</sequence>
<reference evidence="2 3" key="1">
    <citation type="journal article" date="2024" name="J Genomics">
        <title>Draft genome sequencing and assembly of Favolaschia claudopus CIRM-BRFM 2984 isolated from oak limbs.</title>
        <authorList>
            <person name="Navarro D."/>
            <person name="Drula E."/>
            <person name="Chaduli D."/>
            <person name="Cazenave R."/>
            <person name="Ahrendt S."/>
            <person name="Wang J."/>
            <person name="Lipzen A."/>
            <person name="Daum C."/>
            <person name="Barry K."/>
            <person name="Grigoriev I.V."/>
            <person name="Favel A."/>
            <person name="Rosso M.N."/>
            <person name="Martin F."/>
        </authorList>
    </citation>
    <scope>NUCLEOTIDE SEQUENCE [LARGE SCALE GENOMIC DNA]</scope>
    <source>
        <strain evidence="2 3">CIRM-BRFM 2984</strain>
    </source>
</reference>
<protein>
    <submittedName>
        <fullName evidence="2">Uncharacterized protein</fullName>
    </submittedName>
</protein>
<evidence type="ECO:0000256" key="1">
    <source>
        <dbReference type="SAM" id="MobiDB-lite"/>
    </source>
</evidence>
<feature type="compositionally biased region" description="Basic residues" evidence="1">
    <location>
        <begin position="35"/>
        <end position="45"/>
    </location>
</feature>
<comment type="caution">
    <text evidence="2">The sequence shown here is derived from an EMBL/GenBank/DDBJ whole genome shotgun (WGS) entry which is preliminary data.</text>
</comment>